<evidence type="ECO:0000313" key="4">
    <source>
        <dbReference type="EMBL" id="AWM32044.1"/>
    </source>
</evidence>
<feature type="signal peptide" evidence="2">
    <location>
        <begin position="1"/>
        <end position="26"/>
    </location>
</feature>
<dbReference type="Proteomes" id="UP000245999">
    <property type="component" value="Chromosome"/>
</dbReference>
<reference evidence="5" key="1">
    <citation type="submission" date="2018-04" db="EMBL/GenBank/DDBJ databases">
        <title>Complete genome of Antarctic heterotrophic bacterium Hymenobacter nivis.</title>
        <authorList>
            <person name="Terashima M."/>
        </authorList>
    </citation>
    <scope>NUCLEOTIDE SEQUENCE [LARGE SCALE GENOMIC DNA]</scope>
    <source>
        <strain evidence="5">NBRC 111535</strain>
    </source>
</reference>
<protein>
    <recommendedName>
        <fullName evidence="3">Outer membrane protein beta-barrel domain-containing protein</fullName>
    </recommendedName>
</protein>
<name>A0A2Z3GRK6_9BACT</name>
<dbReference type="KEGG" id="hnv:DDQ68_04080"/>
<evidence type="ECO:0000256" key="2">
    <source>
        <dbReference type="SAM" id="SignalP"/>
    </source>
</evidence>
<evidence type="ECO:0000259" key="3">
    <source>
        <dbReference type="Pfam" id="PF13568"/>
    </source>
</evidence>
<dbReference type="InterPro" id="IPR025665">
    <property type="entry name" value="Beta-barrel_OMP_2"/>
</dbReference>
<dbReference type="OrthoDB" id="891525at2"/>
<keyword evidence="2" id="KW-0732">Signal</keyword>
<evidence type="ECO:0000313" key="5">
    <source>
        <dbReference type="Proteomes" id="UP000245999"/>
    </source>
</evidence>
<gene>
    <name evidence="4" type="ORF">DDQ68_04080</name>
</gene>
<feature type="chain" id="PRO_5016344719" description="Outer membrane protein beta-barrel domain-containing protein" evidence="2">
    <location>
        <begin position="27"/>
        <end position="383"/>
    </location>
</feature>
<feature type="region of interest" description="Disordered" evidence="1">
    <location>
        <begin position="143"/>
        <end position="162"/>
    </location>
</feature>
<dbReference type="RefSeq" id="WP_109655087.1">
    <property type="nucleotide sequence ID" value="NZ_CP029145.1"/>
</dbReference>
<organism evidence="4 5">
    <name type="scientific">Hymenobacter nivis</name>
    <dbReference type="NCBI Taxonomy" id="1850093"/>
    <lineage>
        <taxon>Bacteria</taxon>
        <taxon>Pseudomonadati</taxon>
        <taxon>Bacteroidota</taxon>
        <taxon>Cytophagia</taxon>
        <taxon>Cytophagales</taxon>
        <taxon>Hymenobacteraceae</taxon>
        <taxon>Hymenobacter</taxon>
    </lineage>
</organism>
<dbReference type="AlphaFoldDB" id="A0A2Z3GRK6"/>
<keyword evidence="5" id="KW-1185">Reference proteome</keyword>
<accession>A0A2Z3GRK6</accession>
<feature type="domain" description="Outer membrane protein beta-barrel" evidence="3">
    <location>
        <begin position="181"/>
        <end position="359"/>
    </location>
</feature>
<evidence type="ECO:0000256" key="1">
    <source>
        <dbReference type="SAM" id="MobiDB-lite"/>
    </source>
</evidence>
<dbReference type="EMBL" id="CP029145">
    <property type="protein sequence ID" value="AWM32044.1"/>
    <property type="molecule type" value="Genomic_DNA"/>
</dbReference>
<sequence length="383" mass="42070">MKRPFFTLLLLAAAAAGAAAPATARAARPPRAPDDTIVVRLPNQATLTLLVRDAAQLRELPKYHLDSLTVRLAGYIAQAEAAAKTARTEQVTLEFYPDKDTPGQRLPEQIRITTHKQNPNAKRVDVALNKAFKIKVDTDADGNRSVKINSTPGTTRADREAHRDSLRIKNYERNTSHVANFVLDLGLNALANQHPGAGQSAVDLRPGGSRYVNLGFDYAQRLGGKHSPLYLVVGPEFAFNNYMLNGNNKWVNQNNVTSVVGEANPARQYDKTKLATATVNLPLMLQLKLHDAHYRPTFALAAGGFVGYRLASWTKLKYTTDGTTYKDKDHGSYNLEDFQYGLQGTIGYGNLTLFAKYNLNPLFKAGQGPDTQVVSFGVRLFGN</sequence>
<dbReference type="Pfam" id="PF13568">
    <property type="entry name" value="OMP_b-brl_2"/>
    <property type="match status" value="1"/>
</dbReference>
<proteinExistence type="predicted"/>